<organism evidence="9">
    <name type="scientific">Corethrella appendiculata</name>
    <dbReference type="NCBI Taxonomy" id="1370023"/>
    <lineage>
        <taxon>Eukaryota</taxon>
        <taxon>Metazoa</taxon>
        <taxon>Ecdysozoa</taxon>
        <taxon>Arthropoda</taxon>
        <taxon>Hexapoda</taxon>
        <taxon>Insecta</taxon>
        <taxon>Pterygota</taxon>
        <taxon>Neoptera</taxon>
        <taxon>Endopterygota</taxon>
        <taxon>Diptera</taxon>
        <taxon>Nematocera</taxon>
        <taxon>Culicoidea</taxon>
        <taxon>Chaoboridae</taxon>
        <taxon>Corethrella</taxon>
    </lineage>
</organism>
<dbReference type="PROSITE" id="PS51257">
    <property type="entry name" value="PROKAR_LIPOPROTEIN"/>
    <property type="match status" value="1"/>
</dbReference>
<dbReference type="PANTHER" id="PTHR19139:SF270">
    <property type="entry name" value="ENTOMOGLYCEROPORIN 1-RELATED"/>
    <property type="match status" value="1"/>
</dbReference>
<dbReference type="InterPro" id="IPR023271">
    <property type="entry name" value="Aquaporin-like"/>
</dbReference>
<feature type="transmembrane region" description="Helical" evidence="8">
    <location>
        <begin position="132"/>
        <end position="154"/>
    </location>
</feature>
<evidence type="ECO:0000256" key="1">
    <source>
        <dbReference type="ARBA" id="ARBA00004141"/>
    </source>
</evidence>
<feature type="transmembrane region" description="Helical" evidence="8">
    <location>
        <begin position="47"/>
        <end position="77"/>
    </location>
</feature>
<dbReference type="InterPro" id="IPR000425">
    <property type="entry name" value="MIP"/>
</dbReference>
<feature type="transmembrane region" description="Helical" evidence="8">
    <location>
        <begin position="12"/>
        <end position="35"/>
    </location>
</feature>
<dbReference type="GO" id="GO:0005886">
    <property type="term" value="C:plasma membrane"/>
    <property type="evidence" value="ECO:0007669"/>
    <property type="project" value="TreeGrafter"/>
</dbReference>
<dbReference type="Pfam" id="PF00230">
    <property type="entry name" value="MIP"/>
    <property type="match status" value="1"/>
</dbReference>
<name>U5ESK6_9DIPT</name>
<keyword evidence="6 8" id="KW-0472">Membrane</keyword>
<evidence type="ECO:0000256" key="5">
    <source>
        <dbReference type="ARBA" id="ARBA00022989"/>
    </source>
</evidence>
<evidence type="ECO:0000256" key="4">
    <source>
        <dbReference type="ARBA" id="ARBA00022692"/>
    </source>
</evidence>
<evidence type="ECO:0000256" key="6">
    <source>
        <dbReference type="ARBA" id="ARBA00023136"/>
    </source>
</evidence>
<proteinExistence type="evidence at transcript level"/>
<dbReference type="SUPFAM" id="SSF81338">
    <property type="entry name" value="Aquaporin-like"/>
    <property type="match status" value="1"/>
</dbReference>
<dbReference type="AlphaFoldDB" id="U5ESK6"/>
<comment type="subcellular location">
    <subcellularLocation>
        <location evidence="1">Membrane</location>
        <topology evidence="1">Multi-pass membrane protein</topology>
    </subcellularLocation>
</comment>
<dbReference type="EMBL" id="GANO01003209">
    <property type="protein sequence ID" value="JAB56662.1"/>
    <property type="molecule type" value="mRNA"/>
</dbReference>
<feature type="transmembrane region" description="Helical" evidence="8">
    <location>
        <begin position="89"/>
        <end position="112"/>
    </location>
</feature>
<dbReference type="InterPro" id="IPR022357">
    <property type="entry name" value="MIP_CS"/>
</dbReference>
<evidence type="ECO:0000256" key="7">
    <source>
        <dbReference type="RuleBase" id="RU000477"/>
    </source>
</evidence>
<dbReference type="GO" id="GO:0015267">
    <property type="term" value="F:channel activity"/>
    <property type="evidence" value="ECO:0007669"/>
    <property type="project" value="InterPro"/>
</dbReference>
<dbReference type="InterPro" id="IPR034294">
    <property type="entry name" value="Aquaporin_transptr"/>
</dbReference>
<feature type="transmembrane region" description="Helical" evidence="8">
    <location>
        <begin position="166"/>
        <end position="187"/>
    </location>
</feature>
<evidence type="ECO:0000256" key="8">
    <source>
        <dbReference type="SAM" id="Phobius"/>
    </source>
</evidence>
<evidence type="ECO:0000256" key="3">
    <source>
        <dbReference type="ARBA" id="ARBA00022448"/>
    </source>
</evidence>
<feature type="transmembrane region" description="Helical" evidence="8">
    <location>
        <begin position="207"/>
        <end position="227"/>
    </location>
</feature>
<keyword evidence="4 7" id="KW-0812">Transmembrane</keyword>
<evidence type="ECO:0000256" key="2">
    <source>
        <dbReference type="ARBA" id="ARBA00006175"/>
    </source>
</evidence>
<accession>U5ESK6</accession>
<dbReference type="PROSITE" id="PS00221">
    <property type="entry name" value="MIP"/>
    <property type="match status" value="1"/>
</dbReference>
<dbReference type="FunFam" id="1.20.1080.10:FF:000020">
    <property type="entry name" value="Entomoglyceroporin 4, isoform A"/>
    <property type="match status" value="1"/>
</dbReference>
<keyword evidence="3 7" id="KW-0813">Transport</keyword>
<sequence length="250" mass="26936">MQKSTLDKITVLLAECIGTALLVLLGCVGCTSGLGHTRGHFESTLNFGLTVMIVVQIFGCVSGSHVNPAVTVAAFVYKMVSLPMAAAYICSQILGAFIGFGVLKLIVPSYLFGSDAHKEGICTTVPHEDLTAFQAVAAEFFATLVLILVCCGVWDPRNKTNEDSIPLRFGFTVGSLAIGFGTLTGCSMNPARSFAPAVWNNNYRLHWIYWVGPLAAGVIGSVLYRTVFRREVVVNNRVEELPLRDNKNSA</sequence>
<dbReference type="Gene3D" id="1.20.1080.10">
    <property type="entry name" value="Glycerol uptake facilitator protein"/>
    <property type="match status" value="1"/>
</dbReference>
<keyword evidence="5 8" id="KW-1133">Transmembrane helix</keyword>
<dbReference type="PANTHER" id="PTHR19139">
    <property type="entry name" value="AQUAPORIN TRANSPORTER"/>
    <property type="match status" value="1"/>
</dbReference>
<dbReference type="PRINTS" id="PR00783">
    <property type="entry name" value="MINTRINSICP"/>
</dbReference>
<evidence type="ECO:0000313" key="9">
    <source>
        <dbReference type="EMBL" id="JAB56662.1"/>
    </source>
</evidence>
<comment type="similarity">
    <text evidence="2 7">Belongs to the MIP/aquaporin (TC 1.A.8) family.</text>
</comment>
<reference evidence="9" key="1">
    <citation type="journal article" date="2014" name="Insect Biochem. Mol. Biol.">
        <title>An insight into the sialome of the frog biting fly, Corethrella appendiculata.</title>
        <authorList>
            <person name="Ribeiro J.M.C."/>
            <person name="Chagas A.C."/>
            <person name="Pham V.M."/>
            <person name="Lounibos L.P."/>
            <person name="Calvo E."/>
        </authorList>
    </citation>
    <scope>NUCLEOTIDE SEQUENCE</scope>
    <source>
        <tissue evidence="9">Salivary glands</tissue>
    </source>
</reference>
<protein>
    <submittedName>
        <fullName evidence="9">Putative channel</fullName>
    </submittedName>
</protein>